<dbReference type="SUPFAM" id="SSF54637">
    <property type="entry name" value="Thioesterase/thiol ester dehydrase-isomerase"/>
    <property type="match status" value="1"/>
</dbReference>
<reference evidence="3 4" key="1">
    <citation type="submission" date="2019-09" db="EMBL/GenBank/DDBJ databases">
        <title>Arthrobacter zafarii sp. nov., a moderately thermotolerant and halotolerant actinobacterium isolated from Cholistan desert soil of Pakistan.</title>
        <authorList>
            <person name="Amin A."/>
            <person name="Ahmed I."/>
            <person name="Khalid N."/>
            <person name="Schumann P."/>
            <person name="Busse H.J."/>
            <person name="Khan I.U."/>
            <person name="Li S."/>
            <person name="Li W.J."/>
        </authorList>
    </citation>
    <scope>NUCLEOTIDE SEQUENCE [LARGE SCALE GENOMIC DNA]</scope>
    <source>
        <strain evidence="3 4">NCCP-1664</strain>
    </source>
</reference>
<dbReference type="InterPro" id="IPR002539">
    <property type="entry name" value="MaoC-like_dom"/>
</dbReference>
<organism evidence="3 4">
    <name type="scientific">Zafaria cholistanensis</name>
    <dbReference type="NCBI Taxonomy" id="1682741"/>
    <lineage>
        <taxon>Bacteria</taxon>
        <taxon>Bacillati</taxon>
        <taxon>Actinomycetota</taxon>
        <taxon>Actinomycetes</taxon>
        <taxon>Micrococcales</taxon>
        <taxon>Micrococcaceae</taxon>
        <taxon>Zafaria</taxon>
    </lineage>
</organism>
<accession>A0A5A7NN17</accession>
<dbReference type="Proteomes" id="UP000325307">
    <property type="component" value="Unassembled WGS sequence"/>
</dbReference>
<gene>
    <name evidence="3" type="ORF">NCCP1664_07920</name>
</gene>
<dbReference type="CDD" id="cd03441">
    <property type="entry name" value="R_hydratase_like"/>
    <property type="match status" value="1"/>
</dbReference>
<evidence type="ECO:0000256" key="1">
    <source>
        <dbReference type="ARBA" id="ARBA00005254"/>
    </source>
</evidence>
<sequence length="163" mass="17034">MGHSTVRRDAAGLRVGMEIPPWEVLVSAEKMKTTAALLADPNPIHFDVGAVQALGLGDRPVNQGPLNMGYVMNMLAAFTGSHDCLRRLRVRFLANVLAGDRVRAAGVVTGLTEAPDHGGRWAECDVSLAVVGGRTVLRGTATVALPGAGAGAAESDDHEENKT</sequence>
<keyword evidence="4" id="KW-1185">Reference proteome</keyword>
<dbReference type="AlphaFoldDB" id="A0A5A7NN17"/>
<dbReference type="Gene3D" id="3.10.129.10">
    <property type="entry name" value="Hotdog Thioesterase"/>
    <property type="match status" value="1"/>
</dbReference>
<feature type="domain" description="MaoC-like" evidence="2">
    <location>
        <begin position="26"/>
        <end position="111"/>
    </location>
</feature>
<evidence type="ECO:0000313" key="4">
    <source>
        <dbReference type="Proteomes" id="UP000325307"/>
    </source>
</evidence>
<evidence type="ECO:0000313" key="3">
    <source>
        <dbReference type="EMBL" id="GER22295.1"/>
    </source>
</evidence>
<dbReference type="Pfam" id="PF01575">
    <property type="entry name" value="MaoC_dehydratas"/>
    <property type="match status" value="1"/>
</dbReference>
<evidence type="ECO:0000259" key="2">
    <source>
        <dbReference type="Pfam" id="PF01575"/>
    </source>
</evidence>
<comment type="caution">
    <text evidence="3">The sequence shown here is derived from an EMBL/GenBank/DDBJ whole genome shotgun (WGS) entry which is preliminary data.</text>
</comment>
<name>A0A5A7NN17_9MICC</name>
<proteinExistence type="inferred from homology"/>
<dbReference type="InterPro" id="IPR029069">
    <property type="entry name" value="HotDog_dom_sf"/>
</dbReference>
<protein>
    <recommendedName>
        <fullName evidence="2">MaoC-like domain-containing protein</fullName>
    </recommendedName>
</protein>
<comment type="similarity">
    <text evidence="1">Belongs to the enoyl-CoA hydratase/isomerase family.</text>
</comment>
<dbReference type="EMBL" id="BKDJ01000003">
    <property type="protein sequence ID" value="GER22295.1"/>
    <property type="molecule type" value="Genomic_DNA"/>
</dbReference>